<dbReference type="Ensembl" id="ENSTRUT00000063840.1">
    <property type="protein sequence ID" value="ENSTRUP00000079838.1"/>
    <property type="gene ID" value="ENSTRUG00000031157.1"/>
</dbReference>
<keyword evidence="1" id="KW-0175">Coiled coil</keyword>
<dbReference type="Proteomes" id="UP000005226">
    <property type="component" value="Chromosome 19"/>
</dbReference>
<gene>
    <name evidence="2" type="primary">sfi1</name>
</gene>
<dbReference type="OMA" id="RCENNEE"/>
<dbReference type="GeneID" id="105417832"/>
<feature type="coiled-coil region" evidence="1">
    <location>
        <begin position="894"/>
        <end position="921"/>
    </location>
</feature>
<dbReference type="RefSeq" id="XP_011612190.2">
    <property type="nucleotide sequence ID" value="XM_011613888.2"/>
</dbReference>
<evidence type="ECO:0000313" key="2">
    <source>
        <dbReference type="Ensembl" id="ENSTRUP00000079838.1"/>
    </source>
</evidence>
<dbReference type="CTD" id="9814"/>
<dbReference type="PANTHER" id="PTHR22028">
    <property type="entry name" value="SFI1 SPINDLE BODY DOMAIN-CONTAINING PROTEIN-RELATED"/>
    <property type="match status" value="1"/>
</dbReference>
<dbReference type="InterPro" id="IPR052270">
    <property type="entry name" value="CACF_protein"/>
</dbReference>
<dbReference type="PANTHER" id="PTHR22028:SF4">
    <property type="entry name" value="PROTEIN SFI1 HOMOLOG"/>
    <property type="match status" value="1"/>
</dbReference>
<organism evidence="2 3">
    <name type="scientific">Takifugu rubripes</name>
    <name type="common">Japanese pufferfish</name>
    <name type="synonym">Fugu rubripes</name>
    <dbReference type="NCBI Taxonomy" id="31033"/>
    <lineage>
        <taxon>Eukaryota</taxon>
        <taxon>Metazoa</taxon>
        <taxon>Chordata</taxon>
        <taxon>Craniata</taxon>
        <taxon>Vertebrata</taxon>
        <taxon>Euteleostomi</taxon>
        <taxon>Actinopterygii</taxon>
        <taxon>Neopterygii</taxon>
        <taxon>Teleostei</taxon>
        <taxon>Neoteleostei</taxon>
        <taxon>Acanthomorphata</taxon>
        <taxon>Eupercaria</taxon>
        <taxon>Tetraodontiformes</taxon>
        <taxon>Tetradontoidea</taxon>
        <taxon>Tetraodontidae</taxon>
        <taxon>Takifugu</taxon>
    </lineage>
</organism>
<dbReference type="GeneTree" id="ENSGT00940000166668"/>
<proteinExistence type="predicted"/>
<reference evidence="2 3" key="1">
    <citation type="journal article" date="2011" name="Genome Biol. Evol.">
        <title>Integration of the genetic map and genome assembly of fugu facilitates insights into distinct features of genome evolution in teleosts and mammals.</title>
        <authorList>
            <person name="Kai W."/>
            <person name="Kikuchi K."/>
            <person name="Tohari S."/>
            <person name="Chew A.K."/>
            <person name="Tay A."/>
            <person name="Fujiwara A."/>
            <person name="Hosoya S."/>
            <person name="Suetake H."/>
            <person name="Naruse K."/>
            <person name="Brenner S."/>
            <person name="Suzuki Y."/>
            <person name="Venkatesh B."/>
        </authorList>
    </citation>
    <scope>NUCLEOTIDE SEQUENCE [LARGE SCALE GENOMIC DNA]</scope>
</reference>
<evidence type="ECO:0000313" key="3">
    <source>
        <dbReference type="Proteomes" id="UP000005226"/>
    </source>
</evidence>
<dbReference type="GO" id="GO:0019902">
    <property type="term" value="F:phosphatase binding"/>
    <property type="evidence" value="ECO:0007669"/>
    <property type="project" value="TreeGrafter"/>
</dbReference>
<dbReference type="InParanoid" id="A0A674P425"/>
<sequence>MQSNSKRADSGRTQTVQSVSSIDELKQVRKGPATKIPYRDEYGWNKGGRLKELIKTHLARKYLKIWMLKTFGRILPHSAKSHHQSVVLRRAFGSWKDEWWTSRKEWCQTTLADCHYRYYLYNLAFQHWRTFVSLQKEKKNKVQCAVQFAHRQLLRLTWNRWETLKEMRMKKRMFESVLDLKRLKTLQSAWHVWQKRLQQHQNLQVLKQRQASQQRMLDERWKLWQDCLEEAEYKNFQPLREMALIEHSTCLQRSCFNQWREKLGERRRLQELRHQADVYFAEHMLPSCFKTWAELTLQRRLHKQRKHQADVYNQQRLRTWVFYTWWAHTETHKDQMLSERIAVVHEERNHLQRAWRRWQEKLNDRQRETKERQTASSQLYMDTLLCKTVTQWEENSPEIQDRRHQGQQACHQSGLHGRKWAVGKCKQKCCLRVHQFSSHTAELCRQQAQNTLRYVMSVWRDKAMLQREFRLMEQEAQNHYQYFLQFKVFIAWREETASAVSACRQQREALTRFQMFQNKVRLLQCFRQWKEEAAHARSEKTNMERARWHHESKLLSKAMKTWNEHHNQFHTNKVMKRQGMFLLRLKMYQKCFDLWKVKLQHRRREAELTERALWHWSLTLQAKVLCGWRRWVTELQLKQEQAAGAAWTDREPLMEDVKCCLTSAAHMKDLTAGPAEDSQEQESLCLQKRSHRRLHRVVRSCVLRWKQRALCKPNTVQELKEDPQKKKKSVTFGCMTPERTVIPPTDSLEQEDEFKELRNLLAHRAQGLLESPLANVHDQSAFTDTTAPPEPAGSHLHPVCSIHHTLNSSRSDLVEGSSSSFSQSSAFPNIRVRENRGPTQRVDPASFLIPELLSIQQDMESYQEDRKQLRAWKKLKAVLQSWKQTSGRYDQSEKAAVCQEMKELEERIARLSAELAKEKPRILLHAERIQHLQTVLRRHSVLTASH</sequence>
<keyword evidence="3" id="KW-1185">Reference proteome</keyword>
<dbReference type="AlphaFoldDB" id="A0A674P425"/>
<evidence type="ECO:0008006" key="4">
    <source>
        <dbReference type="Google" id="ProtNLM"/>
    </source>
</evidence>
<name>A0A674P425_TAKRU</name>
<protein>
    <recommendedName>
        <fullName evidence="4">Sfi1 spindle body domain-containing protein</fullName>
    </recommendedName>
</protein>
<evidence type="ECO:0000256" key="1">
    <source>
        <dbReference type="SAM" id="Coils"/>
    </source>
</evidence>
<accession>A0A674P425</accession>
<reference evidence="2" key="2">
    <citation type="submission" date="2025-08" db="UniProtKB">
        <authorList>
            <consortium name="Ensembl"/>
        </authorList>
    </citation>
    <scope>IDENTIFICATION</scope>
</reference>
<reference evidence="2" key="3">
    <citation type="submission" date="2025-09" db="UniProtKB">
        <authorList>
            <consortium name="Ensembl"/>
        </authorList>
    </citation>
    <scope>IDENTIFICATION</scope>
</reference>